<dbReference type="GO" id="GO:0019646">
    <property type="term" value="P:aerobic electron transport chain"/>
    <property type="evidence" value="ECO:0007669"/>
    <property type="project" value="InterPro"/>
</dbReference>
<dbReference type="GO" id="GO:0009055">
    <property type="term" value="F:electron transfer activity"/>
    <property type="evidence" value="ECO:0007669"/>
    <property type="project" value="InterPro"/>
</dbReference>
<dbReference type="Proteomes" id="UP000609531">
    <property type="component" value="Unassembled WGS sequence"/>
</dbReference>
<keyword evidence="4 7" id="KW-0249">Electron transport</keyword>
<evidence type="ECO:0000256" key="3">
    <source>
        <dbReference type="ARBA" id="ARBA00022723"/>
    </source>
</evidence>
<dbReference type="EMBL" id="JAEKJA010000015">
    <property type="protein sequence ID" value="MBJ3777434.1"/>
    <property type="molecule type" value="Genomic_DNA"/>
</dbReference>
<protein>
    <recommendedName>
        <fullName evidence="7">High-potential iron-sulfur protein</fullName>
        <shortName evidence="7">HiPIP</shortName>
    </recommendedName>
</protein>
<comment type="similarity">
    <text evidence="7">Belongs to the high-potential iron-sulfur protein (HiPIP) family.</text>
</comment>
<comment type="caution">
    <text evidence="9">The sequence shown here is derived from an EMBL/GenBank/DDBJ whole genome shotgun (WGS) entry which is preliminary data.</text>
</comment>
<keyword evidence="2 7" id="KW-0004">4Fe-4S</keyword>
<feature type="domain" description="High potential iron-sulfur proteins family profile" evidence="8">
    <location>
        <begin position="20"/>
        <end position="84"/>
    </location>
</feature>
<dbReference type="RefSeq" id="WP_198883337.1">
    <property type="nucleotide sequence ID" value="NZ_JAEKJA010000015.1"/>
</dbReference>
<sequence length="84" mass="9054">MPTTLIDEARRTRRCGHRAPAFPLPGSAGRRVEKASVRYRATPHGDQLCGGCAFWLGPEAMSGLCSMVEGRVAAGAWCAIWAPR</sequence>
<comment type="subunit">
    <text evidence="7">Homodimer.</text>
</comment>
<dbReference type="AlphaFoldDB" id="A0A934MMN8"/>
<evidence type="ECO:0000256" key="5">
    <source>
        <dbReference type="ARBA" id="ARBA00023004"/>
    </source>
</evidence>
<name>A0A934MMN8_9HYPH</name>
<dbReference type="PROSITE" id="PS51373">
    <property type="entry name" value="HIPIP"/>
    <property type="match status" value="1"/>
</dbReference>
<dbReference type="GO" id="GO:0051539">
    <property type="term" value="F:4 iron, 4 sulfur cluster binding"/>
    <property type="evidence" value="ECO:0007669"/>
    <property type="project" value="UniProtKB-KW"/>
</dbReference>
<dbReference type="InterPro" id="IPR000170">
    <property type="entry name" value="High_potential_FeS_prot"/>
</dbReference>
<dbReference type="GO" id="GO:0046872">
    <property type="term" value="F:metal ion binding"/>
    <property type="evidence" value="ECO:0007669"/>
    <property type="project" value="UniProtKB-KW"/>
</dbReference>
<gene>
    <name evidence="9" type="ORF">JCR33_17130</name>
</gene>
<reference evidence="9" key="1">
    <citation type="submission" date="2020-12" db="EMBL/GenBank/DDBJ databases">
        <title>Bacterial taxonomy.</title>
        <authorList>
            <person name="Pan X."/>
        </authorList>
    </citation>
    <scope>NUCLEOTIDE SEQUENCE</scope>
    <source>
        <strain evidence="9">B2012</strain>
    </source>
</reference>
<evidence type="ECO:0000256" key="1">
    <source>
        <dbReference type="ARBA" id="ARBA00022448"/>
    </source>
</evidence>
<evidence type="ECO:0000259" key="8">
    <source>
        <dbReference type="PROSITE" id="PS51373"/>
    </source>
</evidence>
<keyword evidence="6 7" id="KW-0411">Iron-sulfur</keyword>
<dbReference type="InterPro" id="IPR036369">
    <property type="entry name" value="HIPIP_sf"/>
</dbReference>
<evidence type="ECO:0000256" key="4">
    <source>
        <dbReference type="ARBA" id="ARBA00022982"/>
    </source>
</evidence>
<proteinExistence type="inferred from homology"/>
<evidence type="ECO:0000313" key="9">
    <source>
        <dbReference type="EMBL" id="MBJ3777434.1"/>
    </source>
</evidence>
<accession>A0A934MMN8</accession>
<evidence type="ECO:0000256" key="2">
    <source>
        <dbReference type="ARBA" id="ARBA00022485"/>
    </source>
</evidence>
<keyword evidence="5 7" id="KW-0408">Iron</keyword>
<evidence type="ECO:0000256" key="6">
    <source>
        <dbReference type="ARBA" id="ARBA00023014"/>
    </source>
</evidence>
<organism evidence="9 10">
    <name type="scientific">Acuticoccus mangrovi</name>
    <dbReference type="NCBI Taxonomy" id="2796142"/>
    <lineage>
        <taxon>Bacteria</taxon>
        <taxon>Pseudomonadati</taxon>
        <taxon>Pseudomonadota</taxon>
        <taxon>Alphaproteobacteria</taxon>
        <taxon>Hyphomicrobiales</taxon>
        <taxon>Amorphaceae</taxon>
        <taxon>Acuticoccus</taxon>
    </lineage>
</organism>
<evidence type="ECO:0000256" key="7">
    <source>
        <dbReference type="RuleBase" id="RU000620"/>
    </source>
</evidence>
<keyword evidence="10" id="KW-1185">Reference proteome</keyword>
<evidence type="ECO:0000313" key="10">
    <source>
        <dbReference type="Proteomes" id="UP000609531"/>
    </source>
</evidence>
<keyword evidence="1 7" id="KW-0813">Transport</keyword>
<dbReference type="Gene3D" id="4.10.490.10">
    <property type="entry name" value="High potential iron-sulphur protein"/>
    <property type="match status" value="1"/>
</dbReference>
<comment type="function">
    <text evidence="7">Specific class of high-redox-potential 4Fe-4S ferredoxins. Functions in anaerobic electron transport in most purple and in some other photosynthetic bacteria and in at least one genus (Paracoccus) of halophilic, denitrifying bacteria.</text>
</comment>
<dbReference type="SUPFAM" id="SSF57652">
    <property type="entry name" value="HIPIP (high potential iron protein)"/>
    <property type="match status" value="1"/>
</dbReference>
<dbReference type="Pfam" id="PF01355">
    <property type="entry name" value="HIPIP"/>
    <property type="match status" value="1"/>
</dbReference>
<keyword evidence="3 7" id="KW-0479">Metal-binding</keyword>